<evidence type="ECO:0000256" key="6">
    <source>
        <dbReference type="ARBA" id="ARBA00022538"/>
    </source>
</evidence>
<keyword evidence="9 12" id="KW-1133">Transmembrane helix</keyword>
<keyword evidence="5" id="KW-0997">Cell inner membrane</keyword>
<feature type="transmembrane region" description="Helical" evidence="12">
    <location>
        <begin position="68"/>
        <end position="89"/>
    </location>
</feature>
<dbReference type="Proteomes" id="UP000641741">
    <property type="component" value="Unassembled WGS sequence"/>
</dbReference>
<sequence>MNFVIVRYLIGWMLGIESIFLLLPALTAVIYGEPELPAYLIAAAISLAGAALLCHRKPKNTRFYAREGYVTVALCWLILAVIGALPFVLSREIPFFIDALFETVSGFTTTGATILGDVEALSHASMLWRCLTHWVGGMGVLVFMLIVLPLAGGQTIFLMRAESPGPSVSKMSPHMRDTATILYAIYFGLTVLQMILLLIGGMPLFDAICVSLGTAGTGGFGNWNDSIAHYNSAYLQNVITVFMILFGINFSAYFLILTRKFRQAFRIEEIRVYLGVIFVFAGLIAFNVRPMFGSLRESFHHALFQVASIITTTGFSTVDFDQWPTFSRALLVLLMFIGACAGSTGGGIKCSRILLLGKSVKKELMCLIHPRLVRVNKMDGQRVPHEVMRSINVFVVAYAFIFILSLLIISLNCEDLVTCFTSVATTLNNVGPGLSLCGPTCNFGFFPPLSKCVLIFDMLAGRLELFPMLLLFTPGTWQRNK</sequence>
<feature type="transmembrane region" description="Helical" evidence="12">
    <location>
        <begin position="38"/>
        <end position="56"/>
    </location>
</feature>
<feature type="transmembrane region" description="Helical" evidence="12">
    <location>
        <begin position="12"/>
        <end position="32"/>
    </location>
</feature>
<feature type="transmembrane region" description="Helical" evidence="12">
    <location>
        <begin position="180"/>
        <end position="205"/>
    </location>
</feature>
<evidence type="ECO:0000256" key="4">
    <source>
        <dbReference type="ARBA" id="ARBA00022475"/>
    </source>
</evidence>
<dbReference type="InterPro" id="IPR003445">
    <property type="entry name" value="Cat_transpt"/>
</dbReference>
<dbReference type="EMBL" id="JACOPK010000012">
    <property type="protein sequence ID" value="MBC5696602.1"/>
    <property type="molecule type" value="Genomic_DNA"/>
</dbReference>
<dbReference type="PIRSF" id="PIRSF006247">
    <property type="entry name" value="TrkH"/>
    <property type="match status" value="1"/>
</dbReference>
<feature type="transmembrane region" description="Helical" evidence="12">
    <location>
        <begin position="134"/>
        <end position="159"/>
    </location>
</feature>
<keyword evidence="7 12" id="KW-0812">Transmembrane</keyword>
<evidence type="ECO:0000256" key="3">
    <source>
        <dbReference type="ARBA" id="ARBA00022448"/>
    </source>
</evidence>
<feature type="transmembrane region" description="Helical" evidence="12">
    <location>
        <begin position="391"/>
        <end position="411"/>
    </location>
</feature>
<keyword evidence="14" id="KW-1185">Reference proteome</keyword>
<evidence type="ECO:0000256" key="5">
    <source>
        <dbReference type="ARBA" id="ARBA00022519"/>
    </source>
</evidence>
<evidence type="ECO:0000256" key="1">
    <source>
        <dbReference type="ARBA" id="ARBA00004429"/>
    </source>
</evidence>
<keyword evidence="11 12" id="KW-0472">Membrane</keyword>
<dbReference type="RefSeq" id="WP_186970667.1">
    <property type="nucleotide sequence ID" value="NZ_JACOPK010000012.1"/>
</dbReference>
<dbReference type="PANTHER" id="PTHR32024:SF2">
    <property type="entry name" value="TRK SYSTEM POTASSIUM UPTAKE PROTEIN TRKG-RELATED"/>
    <property type="match status" value="1"/>
</dbReference>
<keyword evidence="3" id="KW-0813">Transport</keyword>
<comment type="similarity">
    <text evidence="2">Belongs to the TrkH potassium transport family.</text>
</comment>
<evidence type="ECO:0000256" key="12">
    <source>
        <dbReference type="SAM" id="Phobius"/>
    </source>
</evidence>
<feature type="transmembrane region" description="Helical" evidence="12">
    <location>
        <begin position="234"/>
        <end position="258"/>
    </location>
</feature>
<evidence type="ECO:0000256" key="10">
    <source>
        <dbReference type="ARBA" id="ARBA00023065"/>
    </source>
</evidence>
<gene>
    <name evidence="13" type="ORF">H8S02_11755</name>
</gene>
<organism evidence="13 14">
    <name type="scientific">Agathobaculum hominis</name>
    <dbReference type="NCBI Taxonomy" id="2763014"/>
    <lineage>
        <taxon>Bacteria</taxon>
        <taxon>Bacillati</taxon>
        <taxon>Bacillota</taxon>
        <taxon>Clostridia</taxon>
        <taxon>Eubacteriales</taxon>
        <taxon>Butyricicoccaceae</taxon>
        <taxon>Agathobaculum</taxon>
    </lineage>
</organism>
<evidence type="ECO:0000256" key="7">
    <source>
        <dbReference type="ARBA" id="ARBA00022692"/>
    </source>
</evidence>
<evidence type="ECO:0000313" key="14">
    <source>
        <dbReference type="Proteomes" id="UP000641741"/>
    </source>
</evidence>
<evidence type="ECO:0000256" key="8">
    <source>
        <dbReference type="ARBA" id="ARBA00022958"/>
    </source>
</evidence>
<evidence type="ECO:0000313" key="13">
    <source>
        <dbReference type="EMBL" id="MBC5696602.1"/>
    </source>
</evidence>
<keyword evidence="8" id="KW-0630">Potassium</keyword>
<keyword evidence="6" id="KW-0633">Potassium transport</keyword>
<evidence type="ECO:0000256" key="11">
    <source>
        <dbReference type="ARBA" id="ARBA00023136"/>
    </source>
</evidence>
<evidence type="ECO:0000256" key="2">
    <source>
        <dbReference type="ARBA" id="ARBA00009137"/>
    </source>
</evidence>
<comment type="subcellular location">
    <subcellularLocation>
        <location evidence="1">Cell inner membrane</location>
        <topology evidence="1">Multi-pass membrane protein</topology>
    </subcellularLocation>
</comment>
<keyword evidence="10" id="KW-0406">Ion transport</keyword>
<feature type="transmembrane region" description="Helical" evidence="12">
    <location>
        <begin position="329"/>
        <end position="348"/>
    </location>
</feature>
<dbReference type="Pfam" id="PF02386">
    <property type="entry name" value="TrkH"/>
    <property type="match status" value="1"/>
</dbReference>
<feature type="transmembrane region" description="Helical" evidence="12">
    <location>
        <begin position="270"/>
        <end position="288"/>
    </location>
</feature>
<reference evidence="13 14" key="1">
    <citation type="submission" date="2020-08" db="EMBL/GenBank/DDBJ databases">
        <title>Genome public.</title>
        <authorList>
            <person name="Liu C."/>
            <person name="Sun Q."/>
        </authorList>
    </citation>
    <scope>NUCLEOTIDE SEQUENCE [LARGE SCALE GENOMIC DNA]</scope>
    <source>
        <strain evidence="13 14">M2</strain>
    </source>
</reference>
<proteinExistence type="inferred from homology"/>
<evidence type="ECO:0000256" key="9">
    <source>
        <dbReference type="ARBA" id="ARBA00022989"/>
    </source>
</evidence>
<dbReference type="InterPro" id="IPR004772">
    <property type="entry name" value="TrkH"/>
</dbReference>
<protein>
    <submittedName>
        <fullName evidence="13">TrkH family potassium uptake protein</fullName>
    </submittedName>
</protein>
<dbReference type="PANTHER" id="PTHR32024">
    <property type="entry name" value="TRK SYSTEM POTASSIUM UPTAKE PROTEIN TRKG-RELATED"/>
    <property type="match status" value="1"/>
</dbReference>
<comment type="caution">
    <text evidence="13">The sequence shown here is derived from an EMBL/GenBank/DDBJ whole genome shotgun (WGS) entry which is preliminary data.</text>
</comment>
<keyword evidence="4" id="KW-1003">Cell membrane</keyword>
<accession>A0ABR7GQM3</accession>
<name>A0ABR7GQM3_9FIRM</name>